<keyword evidence="1" id="KW-0472">Membrane</keyword>
<dbReference type="EMBL" id="JAGIBU010000009">
    <property type="protein sequence ID" value="MBS7825261.1"/>
    <property type="molecule type" value="Genomic_DNA"/>
</dbReference>
<feature type="transmembrane region" description="Helical" evidence="1">
    <location>
        <begin position="58"/>
        <end position="75"/>
    </location>
</feature>
<name>A0AB35C1I1_9GAMM</name>
<feature type="domain" description="SMODS and SLOG-associating 2TM effector" evidence="2">
    <location>
        <begin position="2"/>
        <end position="182"/>
    </location>
</feature>
<organism evidence="3 4">
    <name type="scientific">Wohlfahrtiimonas chitiniclastica</name>
    <dbReference type="NCBI Taxonomy" id="400946"/>
    <lineage>
        <taxon>Bacteria</taxon>
        <taxon>Pseudomonadati</taxon>
        <taxon>Pseudomonadota</taxon>
        <taxon>Gammaproteobacteria</taxon>
        <taxon>Cardiobacteriales</taxon>
        <taxon>Ignatzschineriaceae</taxon>
        <taxon>Wohlfahrtiimonas</taxon>
    </lineage>
</organism>
<dbReference type="Pfam" id="PF18160">
    <property type="entry name" value="SLATT_5"/>
    <property type="match status" value="1"/>
</dbReference>
<sequence>MKELSEKIFWTRLARIEAERRLLANLFHAELILVWYALISVGVSIYSLAHENEISQTYWVIFSVLTLACSLYVNTQSYKERAMRIKICYEKLDVLYHRAKTAEDNSSTTSYHMEQLHKKYTRILDICENHLPKDYHRAKMYQWSDKKAVTCLPFRTWKIYTLNVIGRSIIFLFLYTFPLIILMINYNNCV</sequence>
<dbReference type="InterPro" id="IPR041115">
    <property type="entry name" value="SLATT_5"/>
</dbReference>
<keyword evidence="1" id="KW-0812">Transmembrane</keyword>
<evidence type="ECO:0000313" key="4">
    <source>
        <dbReference type="Proteomes" id="UP000680020"/>
    </source>
</evidence>
<feature type="transmembrane region" description="Helical" evidence="1">
    <location>
        <begin position="22"/>
        <end position="46"/>
    </location>
</feature>
<evidence type="ECO:0000259" key="2">
    <source>
        <dbReference type="Pfam" id="PF18160"/>
    </source>
</evidence>
<evidence type="ECO:0000256" key="1">
    <source>
        <dbReference type="SAM" id="Phobius"/>
    </source>
</evidence>
<feature type="transmembrane region" description="Helical" evidence="1">
    <location>
        <begin position="164"/>
        <end position="184"/>
    </location>
</feature>
<reference evidence="3" key="1">
    <citation type="submission" date="2021-03" db="EMBL/GenBank/DDBJ databases">
        <title>Identification and antibiotic profiling of Wohlfahrtiimonas chitiniclastica, an underestimated human pathogen.</title>
        <authorList>
            <person name="Kopf A."/>
            <person name="Bunk B."/>
            <person name="Coldewey S."/>
            <person name="Gunzer F."/>
            <person name="Riedel T."/>
            <person name="Schroettner P."/>
        </authorList>
    </citation>
    <scope>NUCLEOTIDE SEQUENCE</scope>
    <source>
        <strain evidence="3">DSM 100917</strain>
    </source>
</reference>
<dbReference type="AlphaFoldDB" id="A0AB35C1I1"/>
<accession>A0AB35C1I1</accession>
<comment type="caution">
    <text evidence="3">The sequence shown here is derived from an EMBL/GenBank/DDBJ whole genome shotgun (WGS) entry which is preliminary data.</text>
</comment>
<protein>
    <submittedName>
        <fullName evidence="3">SLATT domain-containing protein</fullName>
    </submittedName>
</protein>
<proteinExistence type="predicted"/>
<gene>
    <name evidence="3" type="ORF">J7561_08605</name>
</gene>
<dbReference type="RefSeq" id="WP_094491889.1">
    <property type="nucleotide sequence ID" value="NZ_JAGIBT010000010.1"/>
</dbReference>
<dbReference type="NCBIfam" id="NF033631">
    <property type="entry name" value="SLATT_5"/>
    <property type="match status" value="1"/>
</dbReference>
<dbReference type="Proteomes" id="UP000680020">
    <property type="component" value="Unassembled WGS sequence"/>
</dbReference>
<evidence type="ECO:0000313" key="3">
    <source>
        <dbReference type="EMBL" id="MBS7825261.1"/>
    </source>
</evidence>
<keyword evidence="1" id="KW-1133">Transmembrane helix</keyword>